<gene>
    <name evidence="6" type="ORF">KYN89_08880</name>
</gene>
<evidence type="ECO:0000256" key="2">
    <source>
        <dbReference type="ARBA" id="ARBA00009695"/>
    </source>
</evidence>
<comment type="caution">
    <text evidence="6">The sequence shown here is derived from an EMBL/GenBank/DDBJ whole genome shotgun (WGS) entry which is preliminary data.</text>
</comment>
<evidence type="ECO:0000313" key="6">
    <source>
        <dbReference type="EMBL" id="MBY8337164.1"/>
    </source>
</evidence>
<reference evidence="6 7" key="1">
    <citation type="submission" date="2021-07" db="EMBL/GenBank/DDBJ databases">
        <title>Alteriqipengyuania abyssalis NZ-12B nov, sp.nov isolated from deep sea sponge in pacific ocean.</title>
        <authorList>
            <person name="Tareen S."/>
            <person name="Wink J."/>
        </authorList>
    </citation>
    <scope>NUCLEOTIDE SEQUENCE [LARGE SCALE GENOMIC DNA]</scope>
    <source>
        <strain evidence="6 7">NZ-12B</strain>
    </source>
</reference>
<evidence type="ECO:0000256" key="3">
    <source>
        <dbReference type="ARBA" id="ARBA00018111"/>
    </source>
</evidence>
<evidence type="ECO:0000256" key="4">
    <source>
        <dbReference type="ARBA" id="ARBA00022490"/>
    </source>
</evidence>
<keyword evidence="4" id="KW-0963">Cytoplasm</keyword>
<evidence type="ECO:0000259" key="5">
    <source>
        <dbReference type="Pfam" id="PF02631"/>
    </source>
</evidence>
<evidence type="ECO:0000256" key="1">
    <source>
        <dbReference type="ARBA" id="ARBA00004496"/>
    </source>
</evidence>
<dbReference type="InterPro" id="IPR036388">
    <property type="entry name" value="WH-like_DNA-bd_sf"/>
</dbReference>
<dbReference type="EMBL" id="JAHWXP010000002">
    <property type="protein sequence ID" value="MBY8337164.1"/>
    <property type="molecule type" value="Genomic_DNA"/>
</dbReference>
<keyword evidence="7" id="KW-1185">Reference proteome</keyword>
<protein>
    <recommendedName>
        <fullName evidence="3">Regulatory protein RecX</fullName>
    </recommendedName>
</protein>
<sequence length="169" mass="18839">MDGTSLRDLALGYAGRYATTAARLKHYLQRKLRQRGWAGDDEPDLDELVERLVELGYVNDEVFAEVRTRDLLRRGYGARRVSQALHHAGVDTESLEGVEPSEAEGRAAALAFARRRRLGPFGERSGDPKRREKQLAALLRAGHDFDTARALIDAASEQEAEEWASDAGY</sequence>
<accession>A0ABS7PDL8</accession>
<dbReference type="Proteomes" id="UP000759298">
    <property type="component" value="Unassembled WGS sequence"/>
</dbReference>
<organism evidence="6 7">
    <name type="scientific">Alteriqipengyuania abyssalis</name>
    <dbReference type="NCBI Taxonomy" id="2860200"/>
    <lineage>
        <taxon>Bacteria</taxon>
        <taxon>Pseudomonadati</taxon>
        <taxon>Pseudomonadota</taxon>
        <taxon>Alphaproteobacteria</taxon>
        <taxon>Sphingomonadales</taxon>
        <taxon>Erythrobacteraceae</taxon>
        <taxon>Alteriqipengyuania</taxon>
    </lineage>
</organism>
<dbReference type="InterPro" id="IPR053924">
    <property type="entry name" value="RecX_HTH_2nd"/>
</dbReference>
<comment type="similarity">
    <text evidence="2">Belongs to the RecX family.</text>
</comment>
<name>A0ABS7PDL8_9SPHN</name>
<dbReference type="RefSeq" id="WP_222824919.1">
    <property type="nucleotide sequence ID" value="NZ_JAHWXP010000002.1"/>
</dbReference>
<dbReference type="Gene3D" id="1.10.10.10">
    <property type="entry name" value="Winged helix-like DNA-binding domain superfamily/Winged helix DNA-binding domain"/>
    <property type="match status" value="1"/>
</dbReference>
<dbReference type="Pfam" id="PF02631">
    <property type="entry name" value="RecX_HTH2"/>
    <property type="match status" value="1"/>
</dbReference>
<evidence type="ECO:0000313" key="7">
    <source>
        <dbReference type="Proteomes" id="UP000759298"/>
    </source>
</evidence>
<feature type="domain" description="RecX second three-helical" evidence="5">
    <location>
        <begin position="59"/>
        <end position="93"/>
    </location>
</feature>
<proteinExistence type="inferred from homology"/>
<comment type="subcellular location">
    <subcellularLocation>
        <location evidence="1">Cytoplasm</location>
    </subcellularLocation>
</comment>